<gene>
    <name evidence="1" type="ORF">NQ317_011574</name>
</gene>
<dbReference type="EMBL" id="JAPWTJ010002581">
    <property type="protein sequence ID" value="KAJ8965587.1"/>
    <property type="molecule type" value="Genomic_DNA"/>
</dbReference>
<name>A0ABQ9IV63_9CUCU</name>
<sequence length="223" mass="25214">MITESGLSEDITNEELFPSSYLVFRSDRNLRATGHERGGGVLIAVKKELNVVELKLDSIINIVPSIDAVGCKVTINNTTLLIFALYIPPPTLIVEYELFLDTFEKLSVFESDPNILICGDFNINKYISDSNDTKVRLINNFMAFLDVKQYNTVLNANERLLDLILGNFKCDISRDDIPIVKEDRHHPSLAIDFQLDTKVSNNFSFSSEPKAYNFKKSKFPAII</sequence>
<proteinExistence type="predicted"/>
<evidence type="ECO:0000313" key="2">
    <source>
        <dbReference type="Proteomes" id="UP001162164"/>
    </source>
</evidence>
<organism evidence="1 2">
    <name type="scientific">Molorchus minor</name>
    <dbReference type="NCBI Taxonomy" id="1323400"/>
    <lineage>
        <taxon>Eukaryota</taxon>
        <taxon>Metazoa</taxon>
        <taxon>Ecdysozoa</taxon>
        <taxon>Arthropoda</taxon>
        <taxon>Hexapoda</taxon>
        <taxon>Insecta</taxon>
        <taxon>Pterygota</taxon>
        <taxon>Neoptera</taxon>
        <taxon>Endopterygota</taxon>
        <taxon>Coleoptera</taxon>
        <taxon>Polyphaga</taxon>
        <taxon>Cucujiformia</taxon>
        <taxon>Chrysomeloidea</taxon>
        <taxon>Cerambycidae</taxon>
        <taxon>Lamiinae</taxon>
        <taxon>Monochamini</taxon>
        <taxon>Molorchus</taxon>
    </lineage>
</organism>
<comment type="caution">
    <text evidence="1">The sequence shown here is derived from an EMBL/GenBank/DDBJ whole genome shotgun (WGS) entry which is preliminary data.</text>
</comment>
<protein>
    <recommendedName>
        <fullName evidence="3">Endonuclease/exonuclease/phosphatase domain-containing protein</fullName>
    </recommendedName>
</protein>
<dbReference type="Proteomes" id="UP001162164">
    <property type="component" value="Unassembled WGS sequence"/>
</dbReference>
<dbReference type="PANTHER" id="PTHR33395:SF22">
    <property type="entry name" value="REVERSE TRANSCRIPTASE DOMAIN-CONTAINING PROTEIN"/>
    <property type="match status" value="1"/>
</dbReference>
<dbReference type="PANTHER" id="PTHR33395">
    <property type="entry name" value="TRANSCRIPTASE, PUTATIVE-RELATED-RELATED"/>
    <property type="match status" value="1"/>
</dbReference>
<reference evidence="1" key="1">
    <citation type="journal article" date="2023" name="Insect Mol. Biol.">
        <title>Genome sequencing provides insights into the evolution of gene families encoding plant cell wall-degrading enzymes in longhorned beetles.</title>
        <authorList>
            <person name="Shin N.R."/>
            <person name="Okamura Y."/>
            <person name="Kirsch R."/>
            <person name="Pauchet Y."/>
        </authorList>
    </citation>
    <scope>NUCLEOTIDE SEQUENCE</scope>
    <source>
        <strain evidence="1">MMC_N1</strain>
    </source>
</reference>
<evidence type="ECO:0000313" key="1">
    <source>
        <dbReference type="EMBL" id="KAJ8965587.1"/>
    </source>
</evidence>
<accession>A0ABQ9IV63</accession>
<evidence type="ECO:0008006" key="3">
    <source>
        <dbReference type="Google" id="ProtNLM"/>
    </source>
</evidence>
<keyword evidence="2" id="KW-1185">Reference proteome</keyword>
<dbReference type="SUPFAM" id="SSF56219">
    <property type="entry name" value="DNase I-like"/>
    <property type="match status" value="1"/>
</dbReference>
<dbReference type="Gene3D" id="3.60.10.10">
    <property type="entry name" value="Endonuclease/exonuclease/phosphatase"/>
    <property type="match status" value="1"/>
</dbReference>
<dbReference type="InterPro" id="IPR036691">
    <property type="entry name" value="Endo/exonu/phosph_ase_sf"/>
</dbReference>